<dbReference type="Gene3D" id="2.40.50.140">
    <property type="entry name" value="Nucleic acid-binding proteins"/>
    <property type="match status" value="1"/>
</dbReference>
<dbReference type="InterPro" id="IPR045113">
    <property type="entry name" value="Rpb7-like"/>
</dbReference>
<evidence type="ECO:0000313" key="9">
    <source>
        <dbReference type="Proteomes" id="UP000054558"/>
    </source>
</evidence>
<feature type="domain" description="S1 motif" evidence="6">
    <location>
        <begin position="79"/>
        <end position="157"/>
    </location>
</feature>
<dbReference type="GO" id="GO:0006367">
    <property type="term" value="P:transcription initiation at RNA polymerase II promoter"/>
    <property type="evidence" value="ECO:0000318"/>
    <property type="project" value="GO_Central"/>
</dbReference>
<evidence type="ECO:0000259" key="6">
    <source>
        <dbReference type="Pfam" id="PF00575"/>
    </source>
</evidence>
<dbReference type="FunFam" id="3.30.1490.120:FF:000001">
    <property type="entry name" value="DNA-directed RNA polymerase II subunit RPB7"/>
    <property type="match status" value="1"/>
</dbReference>
<dbReference type="Pfam" id="PF00575">
    <property type="entry name" value="S1"/>
    <property type="match status" value="1"/>
</dbReference>
<dbReference type="PANTHER" id="PTHR12709:SF4">
    <property type="entry name" value="DNA-DIRECTED RNA POLYMERASE II SUBUNIT RPB7"/>
    <property type="match status" value="1"/>
</dbReference>
<dbReference type="OMA" id="TMRQPGL"/>
<dbReference type="CDD" id="cd04462">
    <property type="entry name" value="S1_RNAPII_Rpb7"/>
    <property type="match status" value="1"/>
</dbReference>
<protein>
    <submittedName>
        <fullName evidence="8">DNA-directed RNA polymerase II subunit 7</fullName>
    </submittedName>
</protein>
<dbReference type="EMBL" id="DF237152">
    <property type="protein sequence ID" value="GAQ84718.1"/>
    <property type="molecule type" value="Genomic_DNA"/>
</dbReference>
<dbReference type="AlphaFoldDB" id="A0A1Y1I9G3"/>
<evidence type="ECO:0000256" key="3">
    <source>
        <dbReference type="ARBA" id="ARBA00022478"/>
    </source>
</evidence>
<dbReference type="CDD" id="cd04329">
    <property type="entry name" value="RNAP_II_Rpb7_N"/>
    <property type="match status" value="1"/>
</dbReference>
<evidence type="ECO:0000256" key="5">
    <source>
        <dbReference type="ARBA" id="ARBA00023242"/>
    </source>
</evidence>
<proteinExistence type="inferred from homology"/>
<comment type="similarity">
    <text evidence="2">Belongs to the eukaryotic RPB7/RPC8 RNA polymerase subunit family.</text>
</comment>
<name>A0A1Y1I9G3_KLENI</name>
<dbReference type="Proteomes" id="UP000054558">
    <property type="component" value="Unassembled WGS sequence"/>
</dbReference>
<dbReference type="GO" id="GO:0000932">
    <property type="term" value="C:P-body"/>
    <property type="evidence" value="ECO:0000318"/>
    <property type="project" value="GO_Central"/>
</dbReference>
<evidence type="ECO:0000259" key="7">
    <source>
        <dbReference type="Pfam" id="PF03876"/>
    </source>
</evidence>
<keyword evidence="3 8" id="KW-0240">DNA-directed RNA polymerase</keyword>
<keyword evidence="5" id="KW-0539">Nucleus</keyword>
<dbReference type="Gene3D" id="3.30.1490.120">
    <property type="entry name" value="RNA polymerase Rpb7-like, N-terminal domain"/>
    <property type="match status" value="1"/>
</dbReference>
<evidence type="ECO:0000256" key="1">
    <source>
        <dbReference type="ARBA" id="ARBA00004123"/>
    </source>
</evidence>
<keyword evidence="9" id="KW-1185">Reference proteome</keyword>
<organism evidence="8 9">
    <name type="scientific">Klebsormidium nitens</name>
    <name type="common">Green alga</name>
    <name type="synonym">Ulothrix nitens</name>
    <dbReference type="NCBI Taxonomy" id="105231"/>
    <lineage>
        <taxon>Eukaryota</taxon>
        <taxon>Viridiplantae</taxon>
        <taxon>Streptophyta</taxon>
        <taxon>Klebsormidiophyceae</taxon>
        <taxon>Klebsormidiales</taxon>
        <taxon>Klebsormidiaceae</taxon>
        <taxon>Klebsormidium</taxon>
    </lineage>
</organism>
<keyword evidence="4" id="KW-0804">Transcription</keyword>
<dbReference type="InterPro" id="IPR005576">
    <property type="entry name" value="Rpb7-like_N"/>
</dbReference>
<reference evidence="8 9" key="1">
    <citation type="journal article" date="2014" name="Nat. Commun.">
        <title>Klebsormidium flaccidum genome reveals primary factors for plant terrestrial adaptation.</title>
        <authorList>
            <person name="Hori K."/>
            <person name="Maruyama F."/>
            <person name="Fujisawa T."/>
            <person name="Togashi T."/>
            <person name="Yamamoto N."/>
            <person name="Seo M."/>
            <person name="Sato S."/>
            <person name="Yamada T."/>
            <person name="Mori H."/>
            <person name="Tajima N."/>
            <person name="Moriyama T."/>
            <person name="Ikeuchi M."/>
            <person name="Watanabe M."/>
            <person name="Wada H."/>
            <person name="Kobayashi K."/>
            <person name="Saito M."/>
            <person name="Masuda T."/>
            <person name="Sasaki-Sekimoto Y."/>
            <person name="Mashiguchi K."/>
            <person name="Awai K."/>
            <person name="Shimojima M."/>
            <person name="Masuda S."/>
            <person name="Iwai M."/>
            <person name="Nobusawa T."/>
            <person name="Narise T."/>
            <person name="Kondo S."/>
            <person name="Saito H."/>
            <person name="Sato R."/>
            <person name="Murakawa M."/>
            <person name="Ihara Y."/>
            <person name="Oshima-Yamada Y."/>
            <person name="Ohtaka K."/>
            <person name="Satoh M."/>
            <person name="Sonobe K."/>
            <person name="Ishii M."/>
            <person name="Ohtani R."/>
            <person name="Kanamori-Sato M."/>
            <person name="Honoki R."/>
            <person name="Miyazaki D."/>
            <person name="Mochizuki H."/>
            <person name="Umetsu J."/>
            <person name="Higashi K."/>
            <person name="Shibata D."/>
            <person name="Kamiya Y."/>
            <person name="Sato N."/>
            <person name="Nakamura Y."/>
            <person name="Tabata S."/>
            <person name="Ida S."/>
            <person name="Kurokawa K."/>
            <person name="Ohta H."/>
        </authorList>
    </citation>
    <scope>NUCLEOTIDE SEQUENCE [LARGE SCALE GENOMIC DNA]</scope>
    <source>
        <strain evidence="8 9">NIES-2285</strain>
    </source>
</reference>
<evidence type="ECO:0000256" key="4">
    <source>
        <dbReference type="ARBA" id="ARBA00023163"/>
    </source>
</evidence>
<dbReference type="InterPro" id="IPR012340">
    <property type="entry name" value="NA-bd_OB-fold"/>
</dbReference>
<dbReference type="STRING" id="105231.A0A1Y1I9G3"/>
<evidence type="ECO:0000313" key="8">
    <source>
        <dbReference type="EMBL" id="GAQ84718.1"/>
    </source>
</evidence>
<dbReference type="GO" id="GO:0003697">
    <property type="term" value="F:single-stranded DNA binding"/>
    <property type="evidence" value="ECO:0000318"/>
    <property type="project" value="GO_Central"/>
</dbReference>
<dbReference type="SUPFAM" id="SSF50249">
    <property type="entry name" value="Nucleic acid-binding proteins"/>
    <property type="match status" value="1"/>
</dbReference>
<gene>
    <name evidence="8" type="ORF">KFL_002030010</name>
</gene>
<comment type="subcellular location">
    <subcellularLocation>
        <location evidence="1">Nucleus</location>
    </subcellularLocation>
</comment>
<feature type="domain" description="RNA polymerase Rpb7-like N-terminal" evidence="7">
    <location>
        <begin position="9"/>
        <end position="64"/>
    </location>
</feature>
<dbReference type="GO" id="GO:0000956">
    <property type="term" value="P:nuclear-transcribed mRNA catabolic process"/>
    <property type="evidence" value="ECO:0000318"/>
    <property type="project" value="GO_Central"/>
</dbReference>
<dbReference type="GO" id="GO:0031369">
    <property type="term" value="F:translation initiation factor binding"/>
    <property type="evidence" value="ECO:0000318"/>
    <property type="project" value="GO_Central"/>
</dbReference>
<dbReference type="InterPro" id="IPR036898">
    <property type="entry name" value="RNA_pol_Rpb7-like_N_sf"/>
</dbReference>
<dbReference type="GO" id="GO:0060213">
    <property type="term" value="P:positive regulation of nuclear-transcribed mRNA poly(A) tail shortening"/>
    <property type="evidence" value="ECO:0000318"/>
    <property type="project" value="GO_Central"/>
</dbReference>
<dbReference type="GO" id="GO:0003727">
    <property type="term" value="F:single-stranded RNA binding"/>
    <property type="evidence" value="ECO:0000318"/>
    <property type="project" value="GO_Central"/>
</dbReference>
<dbReference type="InterPro" id="IPR003029">
    <property type="entry name" value="S1_domain"/>
</dbReference>
<dbReference type="GO" id="GO:0005665">
    <property type="term" value="C:RNA polymerase II, core complex"/>
    <property type="evidence" value="ECO:0000318"/>
    <property type="project" value="GO_Central"/>
</dbReference>
<evidence type="ECO:0000256" key="2">
    <source>
        <dbReference type="ARBA" id="ARBA00009307"/>
    </source>
</evidence>
<dbReference type="Pfam" id="PF03876">
    <property type="entry name" value="SHS2_Rpb7-N"/>
    <property type="match status" value="1"/>
</dbReference>
<dbReference type="PANTHER" id="PTHR12709">
    <property type="entry name" value="DNA-DIRECTED RNA POLYMERASE II, III"/>
    <property type="match status" value="1"/>
</dbReference>
<dbReference type="OrthoDB" id="1162399at2759"/>
<dbReference type="SUPFAM" id="SSF88798">
    <property type="entry name" value="N-terminal, heterodimerisation domain of RBP7 (RpoE)"/>
    <property type="match status" value="1"/>
</dbReference>
<sequence length="177" mass="19761">MFFHIVLERTMLLHPRFFGPKLRDTLTHQLLQDVEGRCDGKNGFIVAVTNVDPKGSGEITSGTGMVKFPVSYNALVFRPFKGEVLECVVTQVFKMGFFAEAGPLQVFVSNHLIPDDLTFDSTQEPCFKSDTGEWRIQKETEVRLKIVGMRIDATNISAIGTIKDDFLGEIRDDATGT</sequence>
<accession>A0A1Y1I9G3</accession>
<dbReference type="FunFam" id="2.40.50.140:FF:000043">
    <property type="entry name" value="DNA-directed RNA polymerase II subunit RPB7"/>
    <property type="match status" value="1"/>
</dbReference>
<dbReference type="GO" id="GO:0045948">
    <property type="term" value="P:positive regulation of translational initiation"/>
    <property type="evidence" value="ECO:0000318"/>
    <property type="project" value="GO_Central"/>
</dbReference>